<keyword evidence="5" id="KW-1133">Transmembrane helix</keyword>
<sequence length="484" mass="52268">MTQAKSVRGALAWSFAERYLSLLITVPTTMILARLLTPTQVGVYSLCAVVTNLASILRDFGVSEYLIQERELDRDKLRSAFTITLMMAWGLALTIFLGRHLLAAYYHEPLLADLLLVLCLNFVMLPLASPSFALLNREMAFHTVCVVQVSANLANAATSIGLAWHGYGALSLAWGPVAGIAMQVLILVWLRPREALMWPRLRGAGRQLRFGAMFTASRLVESGSRNGHELIIGKQFGFTSLGLFSRATGLIDLLATTVSSAVLRVATPAFAADHRAGHSLIAPYAKGTAIYSGVAWPFFGGVALLSRDVLALLFGPQWVDAAPLATLLAISAMPYALTVLAPNALAATGNVRRRLTVALWYGPLHLACVLVASFWSLKAVAAVFLIGNLVQTGLYTHHLTTVLQARPRELFGPSWASAKLALGCCAGLALAELACAQWSLPLLPRLLVCILAGTTAWMACALWLQHPVMGEVRRALSHLRSRHA</sequence>
<dbReference type="OrthoDB" id="8538786at2"/>
<dbReference type="AlphaFoldDB" id="A0A0U3MG80"/>
<dbReference type="EMBL" id="CP013729">
    <property type="protein sequence ID" value="ALV07401.1"/>
    <property type="molecule type" value="Genomic_DNA"/>
</dbReference>
<gene>
    <name evidence="7" type="ORF">RD2015_2939</name>
</gene>
<protein>
    <submittedName>
        <fullName evidence="7">Uncharacterized protein</fullName>
    </submittedName>
</protein>
<dbReference type="Pfam" id="PF13440">
    <property type="entry name" value="Polysacc_synt_3"/>
    <property type="match status" value="1"/>
</dbReference>
<dbReference type="GO" id="GO:0005886">
    <property type="term" value="C:plasma membrane"/>
    <property type="evidence" value="ECO:0007669"/>
    <property type="project" value="UniProtKB-SubCell"/>
</dbReference>
<keyword evidence="4" id="KW-0812">Transmembrane</keyword>
<evidence type="ECO:0000313" key="7">
    <source>
        <dbReference type="EMBL" id="ALV07401.1"/>
    </source>
</evidence>
<evidence type="ECO:0000256" key="1">
    <source>
        <dbReference type="ARBA" id="ARBA00004651"/>
    </source>
</evidence>
<accession>A0A0U3MG80</accession>
<dbReference type="Proteomes" id="UP000060699">
    <property type="component" value="Chromosome"/>
</dbReference>
<keyword evidence="8" id="KW-1185">Reference proteome</keyword>
<comment type="similarity">
    <text evidence="2">Belongs to the polysaccharide synthase family.</text>
</comment>
<organism evidence="7 8">
    <name type="scientific">Roseateles depolymerans</name>
    <dbReference type="NCBI Taxonomy" id="76731"/>
    <lineage>
        <taxon>Bacteria</taxon>
        <taxon>Pseudomonadati</taxon>
        <taxon>Pseudomonadota</taxon>
        <taxon>Betaproteobacteria</taxon>
        <taxon>Burkholderiales</taxon>
        <taxon>Sphaerotilaceae</taxon>
        <taxon>Roseateles</taxon>
    </lineage>
</organism>
<dbReference type="RefSeq" id="WP_058935518.1">
    <property type="nucleotide sequence ID" value="NZ_CP013729.1"/>
</dbReference>
<name>A0A0U3MG80_9BURK</name>
<dbReference type="CDD" id="cd13127">
    <property type="entry name" value="MATE_tuaB_like"/>
    <property type="match status" value="1"/>
</dbReference>
<proteinExistence type="inferred from homology"/>
<evidence type="ECO:0000256" key="4">
    <source>
        <dbReference type="ARBA" id="ARBA00022692"/>
    </source>
</evidence>
<dbReference type="PANTHER" id="PTHR30250">
    <property type="entry name" value="PST FAMILY PREDICTED COLANIC ACID TRANSPORTER"/>
    <property type="match status" value="1"/>
</dbReference>
<dbReference type="InterPro" id="IPR050833">
    <property type="entry name" value="Poly_Biosynth_Transport"/>
</dbReference>
<comment type="subcellular location">
    <subcellularLocation>
        <location evidence="1">Cell membrane</location>
        <topology evidence="1">Multi-pass membrane protein</topology>
    </subcellularLocation>
</comment>
<dbReference type="STRING" id="76731.RD2015_2939"/>
<keyword evidence="6" id="KW-0472">Membrane</keyword>
<evidence type="ECO:0000256" key="5">
    <source>
        <dbReference type="ARBA" id="ARBA00022989"/>
    </source>
</evidence>
<dbReference type="KEGG" id="rdp:RD2015_2939"/>
<reference evidence="7 8" key="1">
    <citation type="submission" date="2015-12" db="EMBL/GenBank/DDBJ databases">
        <title>Complete genome of Roseateles depolymerans KCTC 42856.</title>
        <authorList>
            <person name="Kim K.M."/>
        </authorList>
    </citation>
    <scope>NUCLEOTIDE SEQUENCE [LARGE SCALE GENOMIC DNA]</scope>
    <source>
        <strain evidence="7 8">KCTC 42856</strain>
    </source>
</reference>
<keyword evidence="3" id="KW-1003">Cell membrane</keyword>
<evidence type="ECO:0000256" key="3">
    <source>
        <dbReference type="ARBA" id="ARBA00022475"/>
    </source>
</evidence>
<evidence type="ECO:0000256" key="2">
    <source>
        <dbReference type="ARBA" id="ARBA00007430"/>
    </source>
</evidence>
<evidence type="ECO:0000256" key="6">
    <source>
        <dbReference type="ARBA" id="ARBA00023136"/>
    </source>
</evidence>
<dbReference type="PANTHER" id="PTHR30250:SF10">
    <property type="entry name" value="LIPOPOLYSACCHARIDE BIOSYNTHESIS PROTEIN WZXC"/>
    <property type="match status" value="1"/>
</dbReference>
<evidence type="ECO:0000313" key="8">
    <source>
        <dbReference type="Proteomes" id="UP000060699"/>
    </source>
</evidence>